<evidence type="ECO:0000313" key="1">
    <source>
        <dbReference type="EMBL" id="MBA2935456.1"/>
    </source>
</evidence>
<sequence>MRLSSLADYAVVMMAAAARHCPHARLSATILAAETGVPLPTAQKLAGKLAAAGLLETQRGAAGGFVLAKSCETITLADIVEAVEGPIALTACVEEAKHDCALESACKVRPHWGVVNEAVRGAFANVSLASLAVPAPVSPARAELSIA</sequence>
<comment type="caution">
    <text evidence="1">The sequence shown here is derived from an EMBL/GenBank/DDBJ whole genome shotgun (WGS) entry which is preliminary data.</text>
</comment>
<gene>
    <name evidence="1" type="ORF">HZF05_15320</name>
</gene>
<dbReference type="InterPro" id="IPR014290">
    <property type="entry name" value="SUF_FeS_clus_asmbl_reg"/>
</dbReference>
<dbReference type="GO" id="GO:0005829">
    <property type="term" value="C:cytosol"/>
    <property type="evidence" value="ECO:0007669"/>
    <property type="project" value="TreeGrafter"/>
</dbReference>
<dbReference type="Pfam" id="PF02082">
    <property type="entry name" value="Rrf2"/>
    <property type="match status" value="1"/>
</dbReference>
<dbReference type="InterPro" id="IPR036390">
    <property type="entry name" value="WH_DNA-bd_sf"/>
</dbReference>
<dbReference type="PROSITE" id="PS51197">
    <property type="entry name" value="HTH_RRF2_2"/>
    <property type="match status" value="1"/>
</dbReference>
<evidence type="ECO:0000313" key="2">
    <source>
        <dbReference type="Proteomes" id="UP000570166"/>
    </source>
</evidence>
<dbReference type="Proteomes" id="UP000570166">
    <property type="component" value="Unassembled WGS sequence"/>
</dbReference>
<dbReference type="GO" id="GO:0003700">
    <property type="term" value="F:DNA-binding transcription factor activity"/>
    <property type="evidence" value="ECO:0007669"/>
    <property type="project" value="TreeGrafter"/>
</dbReference>
<dbReference type="AlphaFoldDB" id="A0A838LBE6"/>
<dbReference type="Gene3D" id="1.10.10.10">
    <property type="entry name" value="Winged helix-like DNA-binding domain superfamily/Winged helix DNA-binding domain"/>
    <property type="match status" value="1"/>
</dbReference>
<name>A0A838LBE6_9SPHN</name>
<dbReference type="InterPro" id="IPR000944">
    <property type="entry name" value="Tscrpt_reg_Rrf2"/>
</dbReference>
<dbReference type="NCBIfam" id="TIGR00738">
    <property type="entry name" value="rrf2_super"/>
    <property type="match status" value="1"/>
</dbReference>
<organism evidence="1 2">
    <name type="scientific">Sphingomonas chungangi</name>
    <dbReference type="NCBI Taxonomy" id="2683589"/>
    <lineage>
        <taxon>Bacteria</taxon>
        <taxon>Pseudomonadati</taxon>
        <taxon>Pseudomonadota</taxon>
        <taxon>Alphaproteobacteria</taxon>
        <taxon>Sphingomonadales</taxon>
        <taxon>Sphingomonadaceae</taxon>
        <taxon>Sphingomonas</taxon>
    </lineage>
</organism>
<reference evidence="1 2" key="1">
    <citation type="submission" date="2020-07" db="EMBL/GenBank/DDBJ databases">
        <authorList>
            <person name="Sun Q."/>
        </authorList>
    </citation>
    <scope>NUCLEOTIDE SEQUENCE [LARGE SCALE GENOMIC DNA]</scope>
    <source>
        <strain evidence="1 2">CGMCC 1.13654</strain>
    </source>
</reference>
<dbReference type="RefSeq" id="WP_160365432.1">
    <property type="nucleotide sequence ID" value="NZ_JACEIB010000025.1"/>
</dbReference>
<dbReference type="SUPFAM" id="SSF46785">
    <property type="entry name" value="Winged helix' DNA-binding domain"/>
    <property type="match status" value="1"/>
</dbReference>
<proteinExistence type="predicted"/>
<dbReference type="EMBL" id="JACEIB010000025">
    <property type="protein sequence ID" value="MBA2935456.1"/>
    <property type="molecule type" value="Genomic_DNA"/>
</dbReference>
<keyword evidence="2" id="KW-1185">Reference proteome</keyword>
<dbReference type="PANTHER" id="PTHR33221">
    <property type="entry name" value="WINGED HELIX-TURN-HELIX TRANSCRIPTIONAL REGULATOR, RRF2 FAMILY"/>
    <property type="match status" value="1"/>
</dbReference>
<dbReference type="PROSITE" id="PS01332">
    <property type="entry name" value="HTH_RRF2_1"/>
    <property type="match status" value="1"/>
</dbReference>
<dbReference type="NCBIfam" id="TIGR02944">
    <property type="entry name" value="suf_reg_Xantho"/>
    <property type="match status" value="1"/>
</dbReference>
<dbReference type="InterPro" id="IPR036388">
    <property type="entry name" value="WH-like_DNA-bd_sf"/>
</dbReference>
<protein>
    <submittedName>
        <fullName evidence="1">SUF system Fe-S cluster assembly regulator</fullName>
    </submittedName>
</protein>
<dbReference type="InterPro" id="IPR030489">
    <property type="entry name" value="TR_Rrf2-type_CS"/>
</dbReference>
<dbReference type="PANTHER" id="PTHR33221:SF2">
    <property type="entry name" value="TRANSCRIPTIONAL REGULATOR"/>
    <property type="match status" value="1"/>
</dbReference>
<accession>A0A838LBE6</accession>